<sequence length="62" mass="7344">MRRELKTRISNAQVRAAVAVNKGLVLIYYQIGRDNKLSNRLLDKFLCRWRHLALPKFIFRAT</sequence>
<protein>
    <submittedName>
        <fullName evidence="1">Uncharacterized protein</fullName>
    </submittedName>
</protein>
<dbReference type="EMBL" id="JACXAE010000098">
    <property type="protein sequence ID" value="MBD2776619.1"/>
    <property type="molecule type" value="Genomic_DNA"/>
</dbReference>
<dbReference type="Proteomes" id="UP000629098">
    <property type="component" value="Unassembled WGS sequence"/>
</dbReference>
<gene>
    <name evidence="1" type="ORF">ICL16_32355</name>
</gene>
<evidence type="ECO:0000313" key="1">
    <source>
        <dbReference type="EMBL" id="MBD2776619.1"/>
    </source>
</evidence>
<dbReference type="AlphaFoldDB" id="A0A8J6XII7"/>
<reference evidence="1" key="1">
    <citation type="submission" date="2020-09" db="EMBL/GenBank/DDBJ databases">
        <title>Iningainema tapete sp. nov. (Scytonemataceae, Cyanobacteria) from greenhouses in central Florida (USA) produces two types of nodularin with biosynthetic potential for microcystin-LR and anabaenopeptins.</title>
        <authorList>
            <person name="Berthold D.E."/>
            <person name="Lefler F.W."/>
            <person name="Huang I.-S."/>
            <person name="Abdulla H."/>
            <person name="Zimba P.V."/>
            <person name="Laughinghouse H.D. IV."/>
        </authorList>
    </citation>
    <scope>NUCLEOTIDE SEQUENCE</scope>
    <source>
        <strain evidence="1">BLCCT55</strain>
    </source>
</reference>
<accession>A0A8J6XII7</accession>
<keyword evidence="2" id="KW-1185">Reference proteome</keyword>
<name>A0A8J6XII7_9CYAN</name>
<comment type="caution">
    <text evidence="1">The sequence shown here is derived from an EMBL/GenBank/DDBJ whole genome shotgun (WGS) entry which is preliminary data.</text>
</comment>
<proteinExistence type="predicted"/>
<organism evidence="1 2">
    <name type="scientific">Iningainema tapete BLCC-T55</name>
    <dbReference type="NCBI Taxonomy" id="2748662"/>
    <lineage>
        <taxon>Bacteria</taxon>
        <taxon>Bacillati</taxon>
        <taxon>Cyanobacteriota</taxon>
        <taxon>Cyanophyceae</taxon>
        <taxon>Nostocales</taxon>
        <taxon>Scytonemataceae</taxon>
        <taxon>Iningainema tapete</taxon>
    </lineage>
</organism>
<evidence type="ECO:0000313" key="2">
    <source>
        <dbReference type="Proteomes" id="UP000629098"/>
    </source>
</evidence>